<keyword evidence="1" id="KW-0812">Transmembrane</keyword>
<dbReference type="Pfam" id="PF04474">
    <property type="entry name" value="DUF554"/>
    <property type="match status" value="1"/>
</dbReference>
<feature type="transmembrane region" description="Helical" evidence="1">
    <location>
        <begin position="136"/>
        <end position="158"/>
    </location>
</feature>
<feature type="transmembrane region" description="Helical" evidence="1">
    <location>
        <begin position="94"/>
        <end position="116"/>
    </location>
</feature>
<dbReference type="InterPro" id="IPR007563">
    <property type="entry name" value="DUF554"/>
</dbReference>
<sequence length="227" mass="23990">MFGTIFNVVMIIVGSIIGSIFKKGIKDEYQDILMQAMGLAATALGINAVVQHLPSSKYPVLFIVSLALGGLIGEKINLEMRFNTLVNKFSKSNLAEGLSTAILLFCIGSLSILGPVEAALKGNYTYLLANGMLDGITSIVLASTFGIGIAASAIVLFAWQGSIYLAAKLMESSINTDLLNEVTIVGGLLILSSGLSILGIKKFKTLNLLPSILIPPIVILVISIFNL</sequence>
<evidence type="ECO:0000256" key="1">
    <source>
        <dbReference type="SAM" id="Phobius"/>
    </source>
</evidence>
<keyword evidence="1" id="KW-0472">Membrane</keyword>
<feature type="transmembrane region" description="Helical" evidence="1">
    <location>
        <begin position="32"/>
        <end position="50"/>
    </location>
</feature>
<feature type="transmembrane region" description="Helical" evidence="1">
    <location>
        <begin position="6"/>
        <end position="25"/>
    </location>
</feature>
<feature type="transmembrane region" description="Helical" evidence="1">
    <location>
        <begin position="178"/>
        <end position="200"/>
    </location>
</feature>
<evidence type="ECO:0000313" key="2">
    <source>
        <dbReference type="EMBL" id="MDD9783122.1"/>
    </source>
</evidence>
<feature type="transmembrane region" description="Helical" evidence="1">
    <location>
        <begin position="206"/>
        <end position="225"/>
    </location>
</feature>
<dbReference type="PANTHER" id="PTHR36111:SF2">
    <property type="entry name" value="INNER MEMBRANE PROTEIN"/>
    <property type="match status" value="1"/>
</dbReference>
<name>A0ABD4WS98_PRIMG</name>
<dbReference type="AlphaFoldDB" id="A0ABD4WS98"/>
<gene>
    <name evidence="2" type="ORF">PVE99_12010</name>
</gene>
<feature type="transmembrane region" description="Helical" evidence="1">
    <location>
        <begin position="56"/>
        <end position="73"/>
    </location>
</feature>
<comment type="caution">
    <text evidence="2">The sequence shown here is derived from an EMBL/GenBank/DDBJ whole genome shotgun (WGS) entry which is preliminary data.</text>
</comment>
<dbReference type="Proteomes" id="UP001213771">
    <property type="component" value="Unassembled WGS sequence"/>
</dbReference>
<accession>A0ABD4WS98</accession>
<organism evidence="2 3">
    <name type="scientific">Priestia megaterium</name>
    <name type="common">Bacillus megaterium</name>
    <dbReference type="NCBI Taxonomy" id="1404"/>
    <lineage>
        <taxon>Bacteria</taxon>
        <taxon>Bacillati</taxon>
        <taxon>Bacillota</taxon>
        <taxon>Bacilli</taxon>
        <taxon>Bacillales</taxon>
        <taxon>Bacillaceae</taxon>
        <taxon>Priestia</taxon>
    </lineage>
</organism>
<dbReference type="RefSeq" id="WP_274588901.1">
    <property type="nucleotide sequence ID" value="NZ_JARAOX010000168.1"/>
</dbReference>
<reference evidence="2 3" key="1">
    <citation type="submission" date="2023-02" db="EMBL/GenBank/DDBJ databases">
        <authorList>
            <person name="Olszewska D."/>
        </authorList>
    </citation>
    <scope>NUCLEOTIDE SEQUENCE [LARGE SCALE GENOMIC DNA]</scope>
    <source>
        <strain evidence="2 3">FDU301</strain>
    </source>
</reference>
<protein>
    <submittedName>
        <fullName evidence="2">DUF554 domain-containing protein</fullName>
    </submittedName>
</protein>
<dbReference type="EMBL" id="JARAOX010000168">
    <property type="protein sequence ID" value="MDD9783122.1"/>
    <property type="molecule type" value="Genomic_DNA"/>
</dbReference>
<proteinExistence type="predicted"/>
<evidence type="ECO:0000313" key="3">
    <source>
        <dbReference type="Proteomes" id="UP001213771"/>
    </source>
</evidence>
<keyword evidence="1" id="KW-1133">Transmembrane helix</keyword>
<dbReference type="PANTHER" id="PTHR36111">
    <property type="entry name" value="INNER MEMBRANE PROTEIN-RELATED"/>
    <property type="match status" value="1"/>
</dbReference>